<dbReference type="Pfam" id="PF12914">
    <property type="entry name" value="SH3_7"/>
    <property type="match status" value="1"/>
</dbReference>
<dbReference type="Pfam" id="PF00877">
    <property type="entry name" value="NLPC_P60"/>
    <property type="match status" value="1"/>
</dbReference>
<feature type="domain" description="NLPC/P60 N-terminal" evidence="7">
    <location>
        <begin position="14"/>
        <end position="119"/>
    </location>
</feature>
<feature type="domain" description="SH3b2-type SH3" evidence="9">
    <location>
        <begin position="203"/>
        <end position="243"/>
    </location>
</feature>
<dbReference type="Proteomes" id="UP000528322">
    <property type="component" value="Unassembled WGS sequence"/>
</dbReference>
<evidence type="ECO:0000256" key="2">
    <source>
        <dbReference type="ARBA" id="ARBA00022670"/>
    </source>
</evidence>
<evidence type="ECO:0000259" key="9">
    <source>
        <dbReference type="Pfam" id="PF12914"/>
    </source>
</evidence>
<reference evidence="10 11" key="1">
    <citation type="submission" date="2020-08" db="EMBL/GenBank/DDBJ databases">
        <title>Genomic Encyclopedia of Type Strains, Phase IV (KMG-IV): sequencing the most valuable type-strain genomes for metagenomic binning, comparative biology and taxonomic classification.</title>
        <authorList>
            <person name="Goeker M."/>
        </authorList>
    </citation>
    <scope>NUCLEOTIDE SEQUENCE [LARGE SCALE GENOMIC DNA]</scope>
    <source>
        <strain evidence="10 11">DSM 22071</strain>
    </source>
</reference>
<feature type="domain" description="SH3b1" evidence="8">
    <location>
        <begin position="142"/>
        <end position="194"/>
    </location>
</feature>
<dbReference type="GO" id="GO:0008234">
    <property type="term" value="F:cysteine-type peptidase activity"/>
    <property type="evidence" value="ECO:0007669"/>
    <property type="project" value="UniProtKB-KW"/>
</dbReference>
<dbReference type="InterPro" id="IPR026864">
    <property type="entry name" value="SH3b2-type_SH3"/>
</dbReference>
<evidence type="ECO:0000259" key="7">
    <source>
        <dbReference type="Pfam" id="PF12912"/>
    </source>
</evidence>
<name>A0A7W7Y2U1_9BACT</name>
<evidence type="ECO:0000259" key="6">
    <source>
        <dbReference type="Pfam" id="PF00877"/>
    </source>
</evidence>
<dbReference type="Pfam" id="PF12912">
    <property type="entry name" value="N_NLPC_P60"/>
    <property type="match status" value="1"/>
</dbReference>
<organism evidence="10 11">
    <name type="scientific">Desulfurispira natronophila</name>
    <dbReference type="NCBI Taxonomy" id="682562"/>
    <lineage>
        <taxon>Bacteria</taxon>
        <taxon>Pseudomonadati</taxon>
        <taxon>Chrysiogenota</taxon>
        <taxon>Chrysiogenia</taxon>
        <taxon>Chrysiogenales</taxon>
        <taxon>Chrysiogenaceae</taxon>
        <taxon>Desulfurispira</taxon>
    </lineage>
</organism>
<evidence type="ECO:0000259" key="8">
    <source>
        <dbReference type="Pfam" id="PF12913"/>
    </source>
</evidence>
<dbReference type="InterPro" id="IPR000064">
    <property type="entry name" value="NLP_P60_dom"/>
</dbReference>
<dbReference type="RefSeq" id="WP_183728989.1">
    <property type="nucleotide sequence ID" value="NZ_JACHID010000002.1"/>
</dbReference>
<evidence type="ECO:0000256" key="5">
    <source>
        <dbReference type="SAM" id="SignalP"/>
    </source>
</evidence>
<keyword evidence="11" id="KW-1185">Reference proteome</keyword>
<feature type="signal peptide" evidence="5">
    <location>
        <begin position="1"/>
        <end position="26"/>
    </location>
</feature>
<dbReference type="Pfam" id="PF12913">
    <property type="entry name" value="SH3_6"/>
    <property type="match status" value="1"/>
</dbReference>
<evidence type="ECO:0000256" key="3">
    <source>
        <dbReference type="ARBA" id="ARBA00022801"/>
    </source>
</evidence>
<sequence>MSRREYHTFFAFIFVFLGFISGCAHSAPYPYDDIAAIPQELEPFVQNSRFMSESEQLFWENHYREQRLIAWEDNYQYDINRIVWPWTTYTPDRGFGANKKPLSQSWFSRLAQSADLANYPSDKRKAITLRLVHLRNFPTHEPFFRSFDRPGQGFPFDLLQNSTLHPMTPVRISHQSAGGDWLFIESDHAHGWVKPHDVAILSESQAEVLAKAPLLAVVAERTPVRSKHGSYLFTADIGTLLPVKFDASGKKTLLVVDRESQGRARLVKGKVNTHAMSLWPLPAIDSSLSALAQQTIGQTYGWGGLYGGRDCSALVRDLLTPFGRHLPRNSRQQSLAGQLENVSNLQAHQKEQALIERGRPFATLVNFPGHVGLYLGTYDDHAVILHSAWGHRTRNWRGVEGRSVMGQTVVTTLRAGSGLAGHGSAGLVDRMTSYTWIDSQVEVDPELRLR</sequence>
<comment type="similarity">
    <text evidence="1">Belongs to the peptidase C40 family.</text>
</comment>
<dbReference type="SUPFAM" id="SSF54001">
    <property type="entry name" value="Cysteine proteinases"/>
    <property type="match status" value="1"/>
</dbReference>
<dbReference type="InterPro" id="IPR025606">
    <property type="entry name" value="NLPC/P60_N_dom"/>
</dbReference>
<evidence type="ECO:0008006" key="12">
    <source>
        <dbReference type="Google" id="ProtNLM"/>
    </source>
</evidence>
<feature type="chain" id="PRO_5030663846" description="Glycoside hydrolase" evidence="5">
    <location>
        <begin position="27"/>
        <end position="450"/>
    </location>
</feature>
<comment type="caution">
    <text evidence="10">The sequence shown here is derived from an EMBL/GenBank/DDBJ whole genome shotgun (WGS) entry which is preliminary data.</text>
</comment>
<dbReference type="GO" id="GO:0006508">
    <property type="term" value="P:proteolysis"/>
    <property type="evidence" value="ECO:0007669"/>
    <property type="project" value="UniProtKB-KW"/>
</dbReference>
<dbReference type="PIRSF" id="PIRSF019015">
    <property type="entry name" value="P60_peptidase_YkfC"/>
    <property type="match status" value="1"/>
</dbReference>
<feature type="domain" description="NlpC/P60" evidence="6">
    <location>
        <begin position="297"/>
        <end position="377"/>
    </location>
</feature>
<dbReference type="InterPro" id="IPR027017">
    <property type="entry name" value="P60_peptidase_YkfC"/>
</dbReference>
<keyword evidence="3" id="KW-0378">Hydrolase</keyword>
<keyword evidence="4" id="KW-0788">Thiol protease</keyword>
<dbReference type="PROSITE" id="PS51257">
    <property type="entry name" value="PROKAR_LIPOPROTEIN"/>
    <property type="match status" value="1"/>
</dbReference>
<dbReference type="InterPro" id="IPR039439">
    <property type="entry name" value="SH3b1_dom"/>
</dbReference>
<dbReference type="AlphaFoldDB" id="A0A7W7Y2U1"/>
<dbReference type="InterPro" id="IPR038765">
    <property type="entry name" value="Papain-like_cys_pep_sf"/>
</dbReference>
<evidence type="ECO:0000313" key="10">
    <source>
        <dbReference type="EMBL" id="MBB5021043.1"/>
    </source>
</evidence>
<keyword evidence="5" id="KW-0732">Signal</keyword>
<proteinExistence type="inferred from homology"/>
<dbReference type="Gene3D" id="3.90.1720.10">
    <property type="entry name" value="endopeptidase domain like (from Nostoc punctiforme)"/>
    <property type="match status" value="1"/>
</dbReference>
<evidence type="ECO:0000256" key="1">
    <source>
        <dbReference type="ARBA" id="ARBA00007074"/>
    </source>
</evidence>
<dbReference type="EMBL" id="JACHID010000002">
    <property type="protein sequence ID" value="MBB5021043.1"/>
    <property type="molecule type" value="Genomic_DNA"/>
</dbReference>
<evidence type="ECO:0000256" key="4">
    <source>
        <dbReference type="ARBA" id="ARBA00022807"/>
    </source>
</evidence>
<evidence type="ECO:0000313" key="11">
    <source>
        <dbReference type="Proteomes" id="UP000528322"/>
    </source>
</evidence>
<protein>
    <recommendedName>
        <fullName evidence="12">Glycoside hydrolase</fullName>
    </recommendedName>
</protein>
<keyword evidence="2" id="KW-0645">Protease</keyword>
<accession>A0A7W7Y2U1</accession>
<gene>
    <name evidence="10" type="ORF">HNR37_000349</name>
</gene>